<dbReference type="Proteomes" id="UP000323505">
    <property type="component" value="Unassembled WGS sequence"/>
</dbReference>
<accession>A0A5D3FBH7</accession>
<proteinExistence type="predicted"/>
<dbReference type="RefSeq" id="WP_148765408.1">
    <property type="nucleotide sequence ID" value="NZ_VSRQ01000007.1"/>
</dbReference>
<gene>
    <name evidence="2" type="ORF">FXF68_30885</name>
</gene>
<feature type="region of interest" description="Disordered" evidence="1">
    <location>
        <begin position="1"/>
        <end position="28"/>
    </location>
</feature>
<name>A0A5D3FBH7_9ACTN</name>
<evidence type="ECO:0000313" key="3">
    <source>
        <dbReference type="Proteomes" id="UP000323505"/>
    </source>
</evidence>
<dbReference type="AlphaFoldDB" id="A0A5D3FBH7"/>
<dbReference type="EMBL" id="VSRQ01000007">
    <property type="protein sequence ID" value="TYK45090.1"/>
    <property type="molecule type" value="Genomic_DNA"/>
</dbReference>
<reference evidence="2 3" key="1">
    <citation type="submission" date="2019-08" db="EMBL/GenBank/DDBJ databases">
        <title>Actinomadura sp. nov. CYP1-5 isolated from mountain soil.</title>
        <authorList>
            <person name="Songsumanus A."/>
            <person name="Kuncharoen N."/>
            <person name="Kudo T."/>
            <person name="Yuki M."/>
            <person name="Igarashi Y."/>
            <person name="Tanasupawat S."/>
        </authorList>
    </citation>
    <scope>NUCLEOTIDE SEQUENCE [LARGE SCALE GENOMIC DNA]</scope>
    <source>
        <strain evidence="2 3">CYP1-5</strain>
    </source>
</reference>
<evidence type="ECO:0008006" key="4">
    <source>
        <dbReference type="Google" id="ProtNLM"/>
    </source>
</evidence>
<keyword evidence="3" id="KW-1185">Reference proteome</keyword>
<evidence type="ECO:0000313" key="2">
    <source>
        <dbReference type="EMBL" id="TYK45090.1"/>
    </source>
</evidence>
<comment type="caution">
    <text evidence="2">The sequence shown here is derived from an EMBL/GenBank/DDBJ whole genome shotgun (WGS) entry which is preliminary data.</text>
</comment>
<organism evidence="2 3">
    <name type="scientific">Actinomadura decatromicini</name>
    <dbReference type="NCBI Taxonomy" id="2604572"/>
    <lineage>
        <taxon>Bacteria</taxon>
        <taxon>Bacillati</taxon>
        <taxon>Actinomycetota</taxon>
        <taxon>Actinomycetes</taxon>
        <taxon>Streptosporangiales</taxon>
        <taxon>Thermomonosporaceae</taxon>
        <taxon>Actinomadura</taxon>
    </lineage>
</organism>
<protein>
    <recommendedName>
        <fullName evidence="4">CopG family transcriptional regulator</fullName>
    </recommendedName>
</protein>
<sequence length="80" mass="9175">MHHNSESEVSANAPAKILRVPNKPKTPNRVIRVDDDLWRDYGEACEAEGTSKSDDLRAHMARKVRAYKRRQQRTVGDTDE</sequence>
<evidence type="ECO:0000256" key="1">
    <source>
        <dbReference type="SAM" id="MobiDB-lite"/>
    </source>
</evidence>